<reference evidence="1" key="1">
    <citation type="journal article" date="2014" name="Front. Microbiol.">
        <title>High frequency of phylogenetically diverse reductive dehalogenase-homologous genes in deep subseafloor sedimentary metagenomes.</title>
        <authorList>
            <person name="Kawai M."/>
            <person name="Futagami T."/>
            <person name="Toyoda A."/>
            <person name="Takaki Y."/>
            <person name="Nishi S."/>
            <person name="Hori S."/>
            <person name="Arai W."/>
            <person name="Tsubouchi T."/>
            <person name="Morono Y."/>
            <person name="Uchiyama I."/>
            <person name="Ito T."/>
            <person name="Fujiyama A."/>
            <person name="Inagaki F."/>
            <person name="Takami H."/>
        </authorList>
    </citation>
    <scope>NUCLEOTIDE SEQUENCE</scope>
    <source>
        <strain evidence="1">Expedition CK06-06</strain>
    </source>
</reference>
<organism evidence="1">
    <name type="scientific">marine sediment metagenome</name>
    <dbReference type="NCBI Taxonomy" id="412755"/>
    <lineage>
        <taxon>unclassified sequences</taxon>
        <taxon>metagenomes</taxon>
        <taxon>ecological metagenomes</taxon>
    </lineage>
</organism>
<dbReference type="AlphaFoldDB" id="X1AWL7"/>
<feature type="non-terminal residue" evidence="1">
    <location>
        <position position="51"/>
    </location>
</feature>
<comment type="caution">
    <text evidence="1">The sequence shown here is derived from an EMBL/GenBank/DDBJ whole genome shotgun (WGS) entry which is preliminary data.</text>
</comment>
<proteinExistence type="predicted"/>
<protein>
    <submittedName>
        <fullName evidence="1">Uncharacterized protein</fullName>
    </submittedName>
</protein>
<dbReference type="EMBL" id="BART01013385">
    <property type="protein sequence ID" value="GAG76578.1"/>
    <property type="molecule type" value="Genomic_DNA"/>
</dbReference>
<name>X1AWL7_9ZZZZ</name>
<accession>X1AWL7</accession>
<evidence type="ECO:0000313" key="1">
    <source>
        <dbReference type="EMBL" id="GAG76578.1"/>
    </source>
</evidence>
<gene>
    <name evidence="1" type="ORF">S01H4_27394</name>
</gene>
<sequence>MIRKILSKKPFYWTNRNSSLNFTTKCSYNIDILNKRFEQKSPFDIMKWACN</sequence>